<sequence>MPNDSQPLVVVKMGGEPIYVRFDPNTTDLTDEGLPLGVHNIKDCKGGVDHGGPVILIADKKDLKVENIATDLIIGVVMNFSWHPSLGCHVHFALASNFSEWAEEARTEI</sequence>
<keyword evidence="2" id="KW-1185">Reference proteome</keyword>
<dbReference type="EMBL" id="CAJHUC010000440">
    <property type="protein sequence ID" value="CAD7696167.1"/>
    <property type="molecule type" value="Genomic_DNA"/>
</dbReference>
<proteinExistence type="predicted"/>
<accession>A0A8S1IN79</accession>
<evidence type="ECO:0000313" key="1">
    <source>
        <dbReference type="EMBL" id="CAD7696167.1"/>
    </source>
</evidence>
<dbReference type="Proteomes" id="UP000708148">
    <property type="component" value="Unassembled WGS sequence"/>
</dbReference>
<dbReference type="AlphaFoldDB" id="A0A8S1IN79"/>
<name>A0A8S1IN79_9CHLO</name>
<evidence type="ECO:0000313" key="2">
    <source>
        <dbReference type="Proteomes" id="UP000708148"/>
    </source>
</evidence>
<organism evidence="1 2">
    <name type="scientific">Ostreobium quekettii</name>
    <dbReference type="NCBI Taxonomy" id="121088"/>
    <lineage>
        <taxon>Eukaryota</taxon>
        <taxon>Viridiplantae</taxon>
        <taxon>Chlorophyta</taxon>
        <taxon>core chlorophytes</taxon>
        <taxon>Ulvophyceae</taxon>
        <taxon>TCBD clade</taxon>
        <taxon>Bryopsidales</taxon>
        <taxon>Ostreobineae</taxon>
        <taxon>Ostreobiaceae</taxon>
        <taxon>Ostreobium</taxon>
    </lineage>
</organism>
<reference evidence="1" key="1">
    <citation type="submission" date="2020-12" db="EMBL/GenBank/DDBJ databases">
        <authorList>
            <person name="Iha C."/>
        </authorList>
    </citation>
    <scope>NUCLEOTIDE SEQUENCE</scope>
</reference>
<gene>
    <name evidence="1" type="ORF">OSTQU699_LOCUS1528</name>
</gene>
<protein>
    <submittedName>
        <fullName evidence="1">Uncharacterized protein</fullName>
    </submittedName>
</protein>
<comment type="caution">
    <text evidence="1">The sequence shown here is derived from an EMBL/GenBank/DDBJ whole genome shotgun (WGS) entry which is preliminary data.</text>
</comment>